<sequence>MEKVITAGVLPEECIATIISFTSPPDACRYSVLSRTFKSAAGWDLVWERFLPPDYQQIISQSEPSVSSSLLNVLSKKDLYFHLCRNPILIGNGNLVSKSH</sequence>
<proteinExistence type="predicted"/>
<dbReference type="InterPro" id="IPR001810">
    <property type="entry name" value="F-box_dom"/>
</dbReference>
<evidence type="ECO:0000259" key="1">
    <source>
        <dbReference type="Pfam" id="PF00646"/>
    </source>
</evidence>
<dbReference type="Pfam" id="PF00646">
    <property type="entry name" value="F-box"/>
    <property type="match status" value="1"/>
</dbReference>
<dbReference type="InterPro" id="IPR036047">
    <property type="entry name" value="F-box-like_dom_sf"/>
</dbReference>
<dbReference type="SUPFAM" id="SSF81383">
    <property type="entry name" value="F-box domain"/>
    <property type="match status" value="1"/>
</dbReference>
<dbReference type="OrthoDB" id="1918565at2759"/>
<evidence type="ECO:0000313" key="2">
    <source>
        <dbReference type="EMBL" id="KAE8076217.1"/>
    </source>
</evidence>
<name>A0A5N6RE98_9ROSI</name>
<protein>
    <recommendedName>
        <fullName evidence="1">F-box domain-containing protein</fullName>
    </recommendedName>
</protein>
<dbReference type="EMBL" id="CM017326">
    <property type="protein sequence ID" value="KAE8076217.1"/>
    <property type="molecule type" value="Genomic_DNA"/>
</dbReference>
<dbReference type="AlphaFoldDB" id="A0A5N6RE98"/>
<dbReference type="PANTHER" id="PTHR32278:SF136">
    <property type="entry name" value="F-BOX PROTEIN PP2-B10-LIKE"/>
    <property type="match status" value="1"/>
</dbReference>
<accession>A0A5N6RE98</accession>
<dbReference type="CDD" id="cd22162">
    <property type="entry name" value="F-box_AtSKIP3-like"/>
    <property type="match status" value="1"/>
</dbReference>
<reference evidence="2 3" key="1">
    <citation type="submission" date="2019-06" db="EMBL/GenBank/DDBJ databases">
        <title>A chromosomal-level reference genome of Carpinus fangiana (Coryloideae, Betulaceae).</title>
        <authorList>
            <person name="Yang X."/>
            <person name="Wang Z."/>
            <person name="Zhang L."/>
            <person name="Hao G."/>
            <person name="Liu J."/>
            <person name="Yang Y."/>
        </authorList>
    </citation>
    <scope>NUCLEOTIDE SEQUENCE [LARGE SCALE GENOMIC DNA]</scope>
    <source>
        <strain evidence="2">Cfa_2016G</strain>
        <tissue evidence="2">Leaf</tissue>
    </source>
</reference>
<evidence type="ECO:0000313" key="3">
    <source>
        <dbReference type="Proteomes" id="UP000327013"/>
    </source>
</evidence>
<dbReference type="Proteomes" id="UP000327013">
    <property type="component" value="Chromosome 6"/>
</dbReference>
<dbReference type="Gene3D" id="1.20.1280.50">
    <property type="match status" value="1"/>
</dbReference>
<dbReference type="PANTHER" id="PTHR32278">
    <property type="entry name" value="F-BOX DOMAIN-CONTAINING PROTEIN"/>
    <property type="match status" value="1"/>
</dbReference>
<gene>
    <name evidence="2" type="ORF">FH972_014881</name>
</gene>
<keyword evidence="3" id="KW-1185">Reference proteome</keyword>
<feature type="domain" description="F-box" evidence="1">
    <location>
        <begin position="10"/>
        <end position="48"/>
    </location>
</feature>
<organism evidence="2 3">
    <name type="scientific">Carpinus fangiana</name>
    <dbReference type="NCBI Taxonomy" id="176857"/>
    <lineage>
        <taxon>Eukaryota</taxon>
        <taxon>Viridiplantae</taxon>
        <taxon>Streptophyta</taxon>
        <taxon>Embryophyta</taxon>
        <taxon>Tracheophyta</taxon>
        <taxon>Spermatophyta</taxon>
        <taxon>Magnoliopsida</taxon>
        <taxon>eudicotyledons</taxon>
        <taxon>Gunneridae</taxon>
        <taxon>Pentapetalae</taxon>
        <taxon>rosids</taxon>
        <taxon>fabids</taxon>
        <taxon>Fagales</taxon>
        <taxon>Betulaceae</taxon>
        <taxon>Carpinus</taxon>
    </lineage>
</organism>